<evidence type="ECO:0000256" key="1">
    <source>
        <dbReference type="ARBA" id="ARBA00004430"/>
    </source>
</evidence>
<dbReference type="InterPro" id="IPR001611">
    <property type="entry name" value="Leu-rich_rpt"/>
</dbReference>
<dbReference type="Gene3D" id="3.80.10.10">
    <property type="entry name" value="Ribonuclease Inhibitor"/>
    <property type="match status" value="2"/>
</dbReference>
<protein>
    <recommendedName>
        <fullName evidence="5">Disease resistance R13L4/SHOC-2-like LRR domain-containing protein</fullName>
    </recommendedName>
</protein>
<feature type="compositionally biased region" description="Low complexity" evidence="4">
    <location>
        <begin position="460"/>
        <end position="477"/>
    </location>
</feature>
<keyword evidence="3" id="KW-0677">Repeat</keyword>
<dbReference type="InterPro" id="IPR003591">
    <property type="entry name" value="Leu-rich_rpt_typical-subtyp"/>
</dbReference>
<feature type="compositionally biased region" description="Low complexity" evidence="4">
    <location>
        <begin position="776"/>
        <end position="786"/>
    </location>
</feature>
<dbReference type="AlphaFoldDB" id="A0A9W6EXA2"/>
<feature type="domain" description="Disease resistance R13L4/SHOC-2-like LRR" evidence="5">
    <location>
        <begin position="199"/>
        <end position="444"/>
    </location>
</feature>
<dbReference type="InterPro" id="IPR055414">
    <property type="entry name" value="LRR_R13L4/SHOC2-like"/>
</dbReference>
<evidence type="ECO:0000256" key="4">
    <source>
        <dbReference type="SAM" id="MobiDB-lite"/>
    </source>
</evidence>
<organism evidence="6 7">
    <name type="scientific">Pleodorina starrii</name>
    <dbReference type="NCBI Taxonomy" id="330485"/>
    <lineage>
        <taxon>Eukaryota</taxon>
        <taxon>Viridiplantae</taxon>
        <taxon>Chlorophyta</taxon>
        <taxon>core chlorophytes</taxon>
        <taxon>Chlorophyceae</taxon>
        <taxon>CS clade</taxon>
        <taxon>Chlamydomonadales</taxon>
        <taxon>Volvocaceae</taxon>
        <taxon>Pleodorina</taxon>
    </lineage>
</organism>
<evidence type="ECO:0000259" key="5">
    <source>
        <dbReference type="Pfam" id="PF23598"/>
    </source>
</evidence>
<keyword evidence="2" id="KW-0433">Leucine-rich repeat</keyword>
<dbReference type="SUPFAM" id="SSF52058">
    <property type="entry name" value="L domain-like"/>
    <property type="match status" value="1"/>
</dbReference>
<feature type="compositionally biased region" description="Gly residues" evidence="4">
    <location>
        <begin position="716"/>
        <end position="727"/>
    </location>
</feature>
<comment type="caution">
    <text evidence="6">The sequence shown here is derived from an EMBL/GenBank/DDBJ whole genome shotgun (WGS) entry which is preliminary data.</text>
</comment>
<accession>A0A9W6EXA2</accession>
<feature type="compositionally biased region" description="Low complexity" evidence="4">
    <location>
        <begin position="740"/>
        <end position="759"/>
    </location>
</feature>
<proteinExistence type="predicted"/>
<feature type="region of interest" description="Disordered" evidence="4">
    <location>
        <begin position="696"/>
        <end position="802"/>
    </location>
</feature>
<name>A0A9W6EXA2_9CHLO</name>
<dbReference type="InterPro" id="IPR050216">
    <property type="entry name" value="LRR_domain-containing"/>
</dbReference>
<keyword evidence="7" id="KW-1185">Reference proteome</keyword>
<feature type="region of interest" description="Disordered" evidence="4">
    <location>
        <begin position="449"/>
        <end position="477"/>
    </location>
</feature>
<dbReference type="OrthoDB" id="676979at2759"/>
<sequence>MQRVSTYDPTLASCQSATAATAAYRLPPLRTATFATRPTAGHFSSADANRCRPPPNGAPDPGAIIVPAIRASTSCSAYSRSSWRTAILSEEQHTTPDAPEAGSHPAVATGPEARNAFRTDSGREAQSGGADGDVDGDGCALGGTLTAAELRVKLMLAQGSGRLDLTDCRLQRLPPEVLQLTDLEELQLSGNCLTQLPEDISRLTSLRRLGLAGNMLSSLPPGIGALTALEGLWLHGNLLASLPQQLGKLGALRALSLAGNCLESIPAGSLSGLTSLTDLTLAGNRLSALPPRELAPLGRLRKLALNGNRLGGPEGGAGAGGGGGGQLDLGVGAHMTALTELMLQGNCLETVDPHIFECPALQELSLADNQLTQLPPRMAGASSLARLHLFGNRLTHVSARQLAGLPSLASCWLEGNPLAGETVSELISLAASGAMPQLKALGLDQTQMAAAPGRPRDPSADGSSSSSPGSSGGLDSLPKSVRVGCVLGSGPGYFKLQYGPQRPAAGGGDGAGFVASWGAAGTGPAAGGPSCAGGCGGVGSSNELLVVAFGSAPGTPNWGGLLSKVYRAATAEEGRYFDVLYVADPARDWYGGGDDSVYGYYRERLSSYTRHYRRVLLLGDSMGATATLLFADLATAALAFCPQVDLTAASIRPGRPAAWLDRLRERLVASVTSSRGELAVLVGTWHHDLAQANMLPTARSGSGAGGGDAGSEDAGAGAGGSGRGGRGSATRNWREEGAIRARASGSSAAQAPAGPAAQRKPWAWEQCAEGSGGRGAATQAASSAAGLQKGGDGASAGKDSGSGGVSVKVFSVDSHRLAAALDARGQLVPLVLDAVLHQLGLRSGNVRVANIL</sequence>
<feature type="compositionally biased region" description="Gly residues" evidence="4">
    <location>
        <begin position="788"/>
        <end position="802"/>
    </location>
</feature>
<evidence type="ECO:0000313" key="6">
    <source>
        <dbReference type="EMBL" id="GLC48224.1"/>
    </source>
</evidence>
<dbReference type="PROSITE" id="PS51450">
    <property type="entry name" value="LRR"/>
    <property type="match status" value="1"/>
</dbReference>
<evidence type="ECO:0000256" key="3">
    <source>
        <dbReference type="ARBA" id="ARBA00022737"/>
    </source>
</evidence>
<comment type="subcellular location">
    <subcellularLocation>
        <location evidence="1">Cytoplasm</location>
        <location evidence="1">Cytoskeleton</location>
        <location evidence="1">Cilium axoneme</location>
    </subcellularLocation>
</comment>
<reference evidence="6 7" key="1">
    <citation type="journal article" date="2023" name="Commun. Biol.">
        <title>Reorganization of the ancestral sex-determining regions during the evolution of trioecy in Pleodorina starrii.</title>
        <authorList>
            <person name="Takahashi K."/>
            <person name="Suzuki S."/>
            <person name="Kawai-Toyooka H."/>
            <person name="Yamamoto K."/>
            <person name="Hamaji T."/>
            <person name="Ootsuki R."/>
            <person name="Yamaguchi H."/>
            <person name="Kawachi M."/>
            <person name="Higashiyama T."/>
            <person name="Nozaki H."/>
        </authorList>
    </citation>
    <scope>NUCLEOTIDE SEQUENCE [LARGE SCALE GENOMIC DNA]</scope>
    <source>
        <strain evidence="6 7">NIES-4479</strain>
    </source>
</reference>
<dbReference type="PANTHER" id="PTHR48051">
    <property type="match status" value="1"/>
</dbReference>
<evidence type="ECO:0000256" key="2">
    <source>
        <dbReference type="ARBA" id="ARBA00022614"/>
    </source>
</evidence>
<dbReference type="GO" id="GO:0005930">
    <property type="term" value="C:axoneme"/>
    <property type="evidence" value="ECO:0007669"/>
    <property type="project" value="UniProtKB-SubCell"/>
</dbReference>
<dbReference type="EMBL" id="BRXU01000001">
    <property type="protein sequence ID" value="GLC48224.1"/>
    <property type="molecule type" value="Genomic_DNA"/>
</dbReference>
<evidence type="ECO:0000313" key="7">
    <source>
        <dbReference type="Proteomes" id="UP001165080"/>
    </source>
</evidence>
<dbReference type="SMART" id="SM00369">
    <property type="entry name" value="LRR_TYP"/>
    <property type="match status" value="9"/>
</dbReference>
<dbReference type="PANTHER" id="PTHR48051:SF25">
    <property type="entry name" value="LEUCINE RICH REPEAT PROTEIN"/>
    <property type="match status" value="1"/>
</dbReference>
<feature type="region of interest" description="Disordered" evidence="4">
    <location>
        <begin position="118"/>
        <end position="137"/>
    </location>
</feature>
<dbReference type="Pfam" id="PF23598">
    <property type="entry name" value="LRR_14"/>
    <property type="match status" value="1"/>
</dbReference>
<gene>
    <name evidence="6" type="primary">PLEST000774</name>
    <name evidence="6" type="ORF">PLESTB_000072400</name>
</gene>
<dbReference type="Proteomes" id="UP001165080">
    <property type="component" value="Unassembled WGS sequence"/>
</dbReference>
<dbReference type="InterPro" id="IPR032675">
    <property type="entry name" value="LRR_dom_sf"/>
</dbReference>